<name>A0ABN7VMD3_GIGMA</name>
<protein>
    <submittedName>
        <fullName evidence="2">15211_t:CDS:1</fullName>
    </submittedName>
</protein>
<feature type="compositionally biased region" description="Basic and acidic residues" evidence="1">
    <location>
        <begin position="169"/>
        <end position="185"/>
    </location>
</feature>
<dbReference type="Proteomes" id="UP000789901">
    <property type="component" value="Unassembled WGS sequence"/>
</dbReference>
<evidence type="ECO:0000313" key="2">
    <source>
        <dbReference type="EMBL" id="CAG8783822.1"/>
    </source>
</evidence>
<keyword evidence="3" id="KW-1185">Reference proteome</keyword>
<feature type="region of interest" description="Disordered" evidence="1">
    <location>
        <begin position="165"/>
        <end position="192"/>
    </location>
</feature>
<reference evidence="2 3" key="1">
    <citation type="submission" date="2021-06" db="EMBL/GenBank/DDBJ databases">
        <authorList>
            <person name="Kallberg Y."/>
            <person name="Tangrot J."/>
            <person name="Rosling A."/>
        </authorList>
    </citation>
    <scope>NUCLEOTIDE SEQUENCE [LARGE SCALE GENOMIC DNA]</scope>
    <source>
        <strain evidence="2 3">120-4 pot B 10/14</strain>
    </source>
</reference>
<comment type="caution">
    <text evidence="2">The sequence shown here is derived from an EMBL/GenBank/DDBJ whole genome shotgun (WGS) entry which is preliminary data.</text>
</comment>
<proteinExistence type="predicted"/>
<feature type="non-terminal residue" evidence="2">
    <location>
        <position position="1"/>
    </location>
</feature>
<dbReference type="EMBL" id="CAJVQB010017345">
    <property type="protein sequence ID" value="CAG8783822.1"/>
    <property type="molecule type" value="Genomic_DNA"/>
</dbReference>
<accession>A0ABN7VMD3</accession>
<organism evidence="2 3">
    <name type="scientific">Gigaspora margarita</name>
    <dbReference type="NCBI Taxonomy" id="4874"/>
    <lineage>
        <taxon>Eukaryota</taxon>
        <taxon>Fungi</taxon>
        <taxon>Fungi incertae sedis</taxon>
        <taxon>Mucoromycota</taxon>
        <taxon>Glomeromycotina</taxon>
        <taxon>Glomeromycetes</taxon>
        <taxon>Diversisporales</taxon>
        <taxon>Gigasporaceae</taxon>
        <taxon>Gigaspora</taxon>
    </lineage>
</organism>
<sequence length="192" mass="21372">YSPYGAQGMIGTNSSINENIASNRTEEALNRLMEVVTRMMTQIQDQRRPFRPRPLAPSTTQNSGIVCYNCGRPDIYLGTVSSNSNGGIPDPLQALYALLNNSNVMNFQGNPSYLGIPEDDKDLFLQADCHIRKKPITGTEILQKKKNGKVLDTSSGLVETEEVVNPDLDMTKEQEEPRVSPEEKQGWNLIKN</sequence>
<gene>
    <name evidence="2" type="ORF">GMARGA_LOCUS20117</name>
</gene>
<evidence type="ECO:0000256" key="1">
    <source>
        <dbReference type="SAM" id="MobiDB-lite"/>
    </source>
</evidence>
<evidence type="ECO:0000313" key="3">
    <source>
        <dbReference type="Proteomes" id="UP000789901"/>
    </source>
</evidence>